<name>A0A7S2K6I8_9DINO</name>
<dbReference type="EMBL" id="HBGW01041537">
    <property type="protein sequence ID" value="CAD9566500.1"/>
    <property type="molecule type" value="Transcribed_RNA"/>
</dbReference>
<organism evidence="1">
    <name type="scientific">Zooxanthella nutricula</name>
    <dbReference type="NCBI Taxonomy" id="1333877"/>
    <lineage>
        <taxon>Eukaryota</taxon>
        <taxon>Sar</taxon>
        <taxon>Alveolata</taxon>
        <taxon>Dinophyceae</taxon>
        <taxon>Peridiniales</taxon>
        <taxon>Peridiniales incertae sedis</taxon>
        <taxon>Zooxanthella</taxon>
    </lineage>
</organism>
<gene>
    <name evidence="1" type="ORF">BRAN1462_LOCUS26256</name>
</gene>
<dbReference type="AlphaFoldDB" id="A0A7S2K6I8"/>
<accession>A0A7S2K6I8</accession>
<proteinExistence type="predicted"/>
<evidence type="ECO:0000313" key="1">
    <source>
        <dbReference type="EMBL" id="CAD9566500.1"/>
    </source>
</evidence>
<sequence>MKLEACDLTRDSRWAQDGGLIRGASLPSEPGSAAELGGAPIYINNCRFGLHGPIEVLTAAAVAVYARGLPRCSVFKDEQRGEGEFMDRCMVLLGVSRFNMFNLLSETACGEDPVPCCGPHVAFHPFKQPADFFACEAFARFCGEGGLRPAASGAEGG</sequence>
<protein>
    <submittedName>
        <fullName evidence="1">Uncharacterized protein</fullName>
    </submittedName>
</protein>
<reference evidence="1" key="1">
    <citation type="submission" date="2021-01" db="EMBL/GenBank/DDBJ databases">
        <authorList>
            <person name="Corre E."/>
            <person name="Pelletier E."/>
            <person name="Niang G."/>
            <person name="Scheremetjew M."/>
            <person name="Finn R."/>
            <person name="Kale V."/>
            <person name="Holt S."/>
            <person name="Cochrane G."/>
            <person name="Meng A."/>
            <person name="Brown T."/>
            <person name="Cohen L."/>
        </authorList>
    </citation>
    <scope>NUCLEOTIDE SEQUENCE</scope>
    <source>
        <strain evidence="1">RCC3387</strain>
    </source>
</reference>